<proteinExistence type="predicted"/>
<dbReference type="Proteomes" id="UP000266552">
    <property type="component" value="Chromosome"/>
</dbReference>
<feature type="domain" description="HTH cro/C1-type" evidence="1">
    <location>
        <begin position="6"/>
        <end position="60"/>
    </location>
</feature>
<dbReference type="KEGG" id="plw:D5F53_32145"/>
<evidence type="ECO:0000313" key="2">
    <source>
        <dbReference type="EMBL" id="AYB47676.1"/>
    </source>
</evidence>
<dbReference type="RefSeq" id="WP_119851073.1">
    <property type="nucleotide sequence ID" value="NZ_CP032412.1"/>
</dbReference>
<dbReference type="InterPro" id="IPR010982">
    <property type="entry name" value="Lambda_DNA-bd_dom_sf"/>
</dbReference>
<protein>
    <submittedName>
        <fullName evidence="2">XRE family transcriptional regulator</fullName>
    </submittedName>
</protein>
<accession>A0A385TV51</accession>
<dbReference type="Gene3D" id="1.10.260.40">
    <property type="entry name" value="lambda repressor-like DNA-binding domains"/>
    <property type="match status" value="1"/>
</dbReference>
<evidence type="ECO:0000259" key="1">
    <source>
        <dbReference type="PROSITE" id="PS50943"/>
    </source>
</evidence>
<dbReference type="CDD" id="cd00093">
    <property type="entry name" value="HTH_XRE"/>
    <property type="match status" value="1"/>
</dbReference>
<dbReference type="InterPro" id="IPR001387">
    <property type="entry name" value="Cro/C1-type_HTH"/>
</dbReference>
<gene>
    <name evidence="2" type="ORF">D5F53_32145</name>
</gene>
<name>A0A385TV51_PAELA</name>
<reference evidence="2 3" key="1">
    <citation type="submission" date="2018-09" db="EMBL/GenBank/DDBJ databases">
        <title>Genome Sequence of Paenibacillus lautus Strain E7593-69, Azo Dye-Degrading Bacteria, Isolated from Commercial Tattoo Inks.</title>
        <authorList>
            <person name="Nho S.W."/>
            <person name="Kim S.-J."/>
            <person name="Kweon O."/>
            <person name="Cerniglia C.E."/>
        </authorList>
    </citation>
    <scope>NUCLEOTIDE SEQUENCE [LARGE SCALE GENOMIC DNA]</scope>
    <source>
        <strain evidence="2 3">E7593-69</strain>
    </source>
</reference>
<dbReference type="GO" id="GO:0003677">
    <property type="term" value="F:DNA binding"/>
    <property type="evidence" value="ECO:0007669"/>
    <property type="project" value="InterPro"/>
</dbReference>
<evidence type="ECO:0000313" key="3">
    <source>
        <dbReference type="Proteomes" id="UP000266552"/>
    </source>
</evidence>
<sequence length="83" mass="9285">MYQITLRAARTNRGLTLDEVARLVDRTPKTIAKYESDSTSIPRDLFLSLVKLYTVPEDMVFCGVESVFIGSSKGSAKRKRKAS</sequence>
<dbReference type="AlphaFoldDB" id="A0A385TV51"/>
<dbReference type="PROSITE" id="PS50943">
    <property type="entry name" value="HTH_CROC1"/>
    <property type="match status" value="1"/>
</dbReference>
<dbReference type="SUPFAM" id="SSF47413">
    <property type="entry name" value="lambda repressor-like DNA-binding domains"/>
    <property type="match status" value="1"/>
</dbReference>
<dbReference type="EMBL" id="CP032412">
    <property type="protein sequence ID" value="AYB47676.1"/>
    <property type="molecule type" value="Genomic_DNA"/>
</dbReference>
<keyword evidence="3" id="KW-1185">Reference proteome</keyword>
<dbReference type="Pfam" id="PF13560">
    <property type="entry name" value="HTH_31"/>
    <property type="match status" value="1"/>
</dbReference>
<dbReference type="SMART" id="SM00530">
    <property type="entry name" value="HTH_XRE"/>
    <property type="match status" value="1"/>
</dbReference>
<organism evidence="2 3">
    <name type="scientific">Paenibacillus lautus</name>
    <name type="common">Bacillus lautus</name>
    <dbReference type="NCBI Taxonomy" id="1401"/>
    <lineage>
        <taxon>Bacteria</taxon>
        <taxon>Bacillati</taxon>
        <taxon>Bacillota</taxon>
        <taxon>Bacilli</taxon>
        <taxon>Bacillales</taxon>
        <taxon>Paenibacillaceae</taxon>
        <taxon>Paenibacillus</taxon>
    </lineage>
</organism>